<name>A0AAU9WSU0_9CNID</name>
<dbReference type="Pfam" id="PF04253">
    <property type="entry name" value="TFR_dimer"/>
    <property type="match status" value="1"/>
</dbReference>
<dbReference type="FunFam" id="3.40.630.10:FF:000101">
    <property type="entry name" value="N-acetylated alpha-linked acidic dipeptidase like 1"/>
    <property type="match status" value="1"/>
</dbReference>
<feature type="compositionally biased region" description="Basic and acidic residues" evidence="2">
    <location>
        <begin position="185"/>
        <end position="196"/>
    </location>
</feature>
<dbReference type="InterPro" id="IPR007365">
    <property type="entry name" value="TFR-like_dimer_dom"/>
</dbReference>
<dbReference type="Gene3D" id="3.50.30.30">
    <property type="match status" value="1"/>
</dbReference>
<dbReference type="AlphaFoldDB" id="A0AAU9WSU0"/>
<dbReference type="Proteomes" id="UP001159428">
    <property type="component" value="Unassembled WGS sequence"/>
</dbReference>
<evidence type="ECO:0000256" key="3">
    <source>
        <dbReference type="SAM" id="Phobius"/>
    </source>
</evidence>
<dbReference type="InterPro" id="IPR046450">
    <property type="entry name" value="PA_dom_sf"/>
</dbReference>
<feature type="domain" description="Peptidase M28" evidence="5">
    <location>
        <begin position="503"/>
        <end position="707"/>
    </location>
</feature>
<evidence type="ECO:0008006" key="8">
    <source>
        <dbReference type="Google" id="ProtNLM"/>
    </source>
</evidence>
<keyword evidence="3" id="KW-1133">Transmembrane helix</keyword>
<reference evidence="6 7" key="1">
    <citation type="submission" date="2022-05" db="EMBL/GenBank/DDBJ databases">
        <authorList>
            <consortium name="Genoscope - CEA"/>
            <person name="William W."/>
        </authorList>
    </citation>
    <scope>NUCLEOTIDE SEQUENCE [LARGE SCALE GENOMIC DNA]</scope>
</reference>
<evidence type="ECO:0000313" key="6">
    <source>
        <dbReference type="EMBL" id="CAH3124640.1"/>
    </source>
</evidence>
<evidence type="ECO:0000259" key="4">
    <source>
        <dbReference type="Pfam" id="PF04253"/>
    </source>
</evidence>
<gene>
    <name evidence="6" type="ORF">PMEA_00011410</name>
</gene>
<dbReference type="SUPFAM" id="SSF52025">
    <property type="entry name" value="PA domain"/>
    <property type="match status" value="1"/>
</dbReference>
<dbReference type="InterPro" id="IPR039373">
    <property type="entry name" value="Peptidase_M28B"/>
</dbReference>
<dbReference type="Gene3D" id="1.20.930.40">
    <property type="entry name" value="Transferrin receptor-like, dimerisation domain"/>
    <property type="match status" value="2"/>
</dbReference>
<evidence type="ECO:0000256" key="1">
    <source>
        <dbReference type="ARBA" id="ARBA00005634"/>
    </source>
</evidence>
<dbReference type="PANTHER" id="PTHR10404:SF78">
    <property type="entry name" value="N-ACETYLATED ALPHA-LINKED ACIDIC DIPEPTIDASE 2"/>
    <property type="match status" value="1"/>
</dbReference>
<comment type="similarity">
    <text evidence="1">Belongs to the peptidase M28 family. M28B subfamily.</text>
</comment>
<evidence type="ECO:0000256" key="2">
    <source>
        <dbReference type="SAM" id="MobiDB-lite"/>
    </source>
</evidence>
<organism evidence="6 7">
    <name type="scientific">Pocillopora meandrina</name>
    <dbReference type="NCBI Taxonomy" id="46732"/>
    <lineage>
        <taxon>Eukaryota</taxon>
        <taxon>Metazoa</taxon>
        <taxon>Cnidaria</taxon>
        <taxon>Anthozoa</taxon>
        <taxon>Hexacorallia</taxon>
        <taxon>Scleractinia</taxon>
        <taxon>Astrocoeniina</taxon>
        <taxon>Pocilloporidae</taxon>
        <taxon>Pocillopora</taxon>
    </lineage>
</organism>
<feature type="domain" description="Transferrin receptor-like dimerisation" evidence="4">
    <location>
        <begin position="776"/>
        <end position="885"/>
    </location>
</feature>
<evidence type="ECO:0000313" key="7">
    <source>
        <dbReference type="Proteomes" id="UP001159428"/>
    </source>
</evidence>
<feature type="transmembrane region" description="Helical" evidence="3">
    <location>
        <begin position="158"/>
        <end position="180"/>
    </location>
</feature>
<protein>
    <recommendedName>
        <fullName evidence="8">N-acetylated-alpha-linked acidic dipeptidase 2</fullName>
    </recommendedName>
</protein>
<accession>A0AAU9WSU0</accession>
<dbReference type="Pfam" id="PF04389">
    <property type="entry name" value="Peptidase_M28"/>
    <property type="match status" value="1"/>
</dbReference>
<keyword evidence="7" id="KW-1185">Reference proteome</keyword>
<evidence type="ECO:0000259" key="5">
    <source>
        <dbReference type="Pfam" id="PF04389"/>
    </source>
</evidence>
<dbReference type="GO" id="GO:0004180">
    <property type="term" value="F:carboxypeptidase activity"/>
    <property type="evidence" value="ECO:0007669"/>
    <property type="project" value="TreeGrafter"/>
</dbReference>
<dbReference type="SUPFAM" id="SSF47672">
    <property type="entry name" value="Transferrin receptor-like dimerisation domain"/>
    <property type="match status" value="2"/>
</dbReference>
<keyword evidence="3" id="KW-0812">Transmembrane</keyword>
<dbReference type="InterPro" id="IPR036757">
    <property type="entry name" value="TFR-like_dimer_dom_sf"/>
</dbReference>
<dbReference type="PANTHER" id="PTHR10404">
    <property type="entry name" value="N-ACETYLATED-ALPHA-LINKED ACIDIC DIPEPTIDASE"/>
    <property type="match status" value="1"/>
</dbReference>
<dbReference type="EMBL" id="CALNXJ010000020">
    <property type="protein sequence ID" value="CAH3124640.1"/>
    <property type="molecule type" value="Genomic_DNA"/>
</dbReference>
<proteinExistence type="inferred from homology"/>
<sequence>MIDEILGRWNVSKTLVHDALEKFMDASTLFHAEKDKLAGEEGQLVVRRISEQMFRVERAFISPYLKLNDPIMQHVYSRNLHYGGKNIGNAADVKKQLSLVEEAVLSAADIIRPTVSTAFGCYINHTSQMELASSKLHLSASVSSEISFGGSRPRKKHVVLIVLFIGIISASGGFLLGYFLKGDKGRDSPKTKDKSETNPLNGDEAFSHFKKNVNTTELEETLRFYSQVPHMAGGERQQQLAYKLAEKWREYGFDKVELPKYKVLLSYPEDNNPNTISVVSEDGTLVKRFKEQLKVSPGPGIKATSLFTPYTAYSNNGTAEGRLVYVNQGTAKDLQKLEKLNISLNGTILLTRDFWSFFTLSQLAVNKGAKGILMYPDPNIYAPNGIGKNSTYPNAPWLSSEAVPLGGVYGELGDPLSKGVPAKEGIFQKSKKDWHVGLPILLQPISYGTARSLLEEVGVDDIPPEWLRELNLTLQLNPRGSRGGNRTIKLTINNQLVQKTIYNVIGTINGWQEPDRYVFLGNHRDAWVYGAADATTGMAVLKETSRVLGKLMKGGWRPRRTIKLCSFGGEEFGLIGSVEWMEENSLIFKERGVAYLNTDVPVQGNYVLLAQSSPLLSDIIYKWTKMVEVPFEKGTYKSIYDVMLERGPTPSNPHEPKLWAFQFASDYIPFFFMAGIPSADFSYFFGYDENKGGWQLYPSYHTQEDNFYWVKKFADPEFEIHRAMTLLMGGMLLDLSDSQIIPFNLSRLTNTLHRAFNRLTALQSSFMWEKAVSDSISAVNRSISNFSRSCKSFTNFVSEVSRGKNVNPLTVRLLNNQLSQVGKPFIDSRLITTNPHIYLNVLFKDTFIGVFGAFQEAKKTNDTTKIREQLSIVSVAISTAAKILEPIKLPEEK</sequence>
<dbReference type="InterPro" id="IPR007484">
    <property type="entry name" value="Peptidase_M28"/>
</dbReference>
<dbReference type="SUPFAM" id="SSF53187">
    <property type="entry name" value="Zn-dependent exopeptidases"/>
    <property type="match status" value="1"/>
</dbReference>
<dbReference type="Gene3D" id="3.40.630.10">
    <property type="entry name" value="Zn peptidases"/>
    <property type="match status" value="1"/>
</dbReference>
<feature type="region of interest" description="Disordered" evidence="2">
    <location>
        <begin position="185"/>
        <end position="205"/>
    </location>
</feature>
<keyword evidence="3" id="KW-0472">Membrane</keyword>
<comment type="caution">
    <text evidence="6">The sequence shown here is derived from an EMBL/GenBank/DDBJ whole genome shotgun (WGS) entry which is preliminary data.</text>
</comment>